<keyword evidence="5" id="KW-0418">Kinase</keyword>
<sequence>MYNNPSDLNTSLPSLQKSRTGIKGLDEITLGGLPQGRPTLICGSAGCGKTLFSIEFLVHGALEFGEPGVFVAFEEKTEELTVNVASLGFDLAQMQKDRLIKLDHVHIERSEIEETGEYDLDGLFIRLGHAIDSIGAKRVVLDTIESLFSGLDNEAIIRAELRRLFEWLKNKNVTTVITGEKGEGTLTRQGLEEYVSDCVIMLDHRVENKISTRLLRIVKYRGSVHGTNEYPFLIDEDGISVMPVTSLTLSHFASSDRISSGIPALNKMLGGKGFFRGSSVLVSGAAGTGKTSIAGSFANESCLNGEKCVYFAFEESPKQIIRNMGSIGIDLQAHIDNDLLKFHASRPTLNGLEMHLLAINKLITQFKPTTVVVDPITNLTTVGSVSEVKSLLIRLIDFLQSEGITVMFTALSLNDSISEQTDESISSLVDAWLLVRDIELNGERNRGLYVMKSRGMKHSNQVREFVISDNGLDLLDVFLGPDGVLTGSAREAQQLLEQTDAALRDHAVSRKDREIERKKLVLESKINSLKEEFESLQEQLNKTFIEEQLKQEVFEKNRQEISRFRDTGKSLE</sequence>
<dbReference type="InterPro" id="IPR010624">
    <property type="entry name" value="KaiC_dom"/>
</dbReference>
<dbReference type="InterPro" id="IPR051347">
    <property type="entry name" value="Circadian_clock_KaiC-rel"/>
</dbReference>
<dbReference type="SUPFAM" id="SSF52540">
    <property type="entry name" value="P-loop containing nucleoside triphosphate hydrolases"/>
    <property type="match status" value="2"/>
</dbReference>
<dbReference type="GO" id="GO:0016787">
    <property type="term" value="F:hydrolase activity"/>
    <property type="evidence" value="ECO:0007669"/>
    <property type="project" value="UniProtKB-KW"/>
</dbReference>
<comment type="caution">
    <text evidence="9">The sequence shown here is derived from an EMBL/GenBank/DDBJ whole genome shotgun (WGS) entry which is preliminary data.</text>
</comment>
<dbReference type="PANTHER" id="PTHR42926:SF1">
    <property type="entry name" value="CIRCADIAN CLOCK OSCILLATOR PROTEIN KAIC 1"/>
    <property type="match status" value="1"/>
</dbReference>
<dbReference type="EMBL" id="JAJTTC010000001">
    <property type="protein sequence ID" value="MCF0060184.1"/>
    <property type="molecule type" value="Genomic_DNA"/>
</dbReference>
<feature type="domain" description="KaiC" evidence="8">
    <location>
        <begin position="16"/>
        <end position="255"/>
    </location>
</feature>
<organism evidence="9 10">
    <name type="scientific">Dyadobacter chenwenxiniae</name>
    <dbReference type="NCBI Taxonomy" id="2906456"/>
    <lineage>
        <taxon>Bacteria</taxon>
        <taxon>Pseudomonadati</taxon>
        <taxon>Bacteroidota</taxon>
        <taxon>Cytophagia</taxon>
        <taxon>Cytophagales</taxon>
        <taxon>Spirosomataceae</taxon>
        <taxon>Dyadobacter</taxon>
    </lineage>
</organism>
<evidence type="ECO:0000256" key="6">
    <source>
        <dbReference type="ARBA" id="ARBA00022801"/>
    </source>
</evidence>
<dbReference type="SMART" id="SM00382">
    <property type="entry name" value="AAA"/>
    <property type="match status" value="2"/>
</dbReference>
<evidence type="ECO:0000259" key="8">
    <source>
        <dbReference type="PROSITE" id="PS51146"/>
    </source>
</evidence>
<evidence type="ECO:0000313" key="9">
    <source>
        <dbReference type="EMBL" id="MCF0060184.1"/>
    </source>
</evidence>
<dbReference type="PANTHER" id="PTHR42926">
    <property type="match status" value="1"/>
</dbReference>
<evidence type="ECO:0000256" key="5">
    <source>
        <dbReference type="ARBA" id="ARBA00022777"/>
    </source>
</evidence>
<evidence type="ECO:0000256" key="4">
    <source>
        <dbReference type="ARBA" id="ARBA00022737"/>
    </source>
</evidence>
<dbReference type="InterPro" id="IPR014774">
    <property type="entry name" value="KaiC-like_dom"/>
</dbReference>
<evidence type="ECO:0000313" key="10">
    <source>
        <dbReference type="Proteomes" id="UP001139000"/>
    </source>
</evidence>
<evidence type="ECO:0000256" key="1">
    <source>
        <dbReference type="ARBA" id="ARBA00012513"/>
    </source>
</evidence>
<dbReference type="InterPro" id="IPR047222">
    <property type="entry name" value="KaiC_C"/>
</dbReference>
<keyword evidence="7" id="KW-0175">Coiled coil</keyword>
<dbReference type="GO" id="GO:0005524">
    <property type="term" value="F:ATP binding"/>
    <property type="evidence" value="ECO:0007669"/>
    <property type="project" value="InterPro"/>
</dbReference>
<keyword evidence="4" id="KW-0677">Repeat</keyword>
<evidence type="ECO:0000256" key="3">
    <source>
        <dbReference type="ARBA" id="ARBA00022679"/>
    </source>
</evidence>
<dbReference type="NCBIfam" id="NF006799">
    <property type="entry name" value="PRK09302.1"/>
    <property type="match status" value="1"/>
</dbReference>
<keyword evidence="6" id="KW-0378">Hydrolase</keyword>
<reference evidence="9" key="1">
    <citation type="submission" date="2021-12" db="EMBL/GenBank/DDBJ databases">
        <title>Novel species in genus Dyadobacter.</title>
        <authorList>
            <person name="Ma C."/>
        </authorList>
    </citation>
    <scope>NUCLEOTIDE SEQUENCE</scope>
    <source>
        <strain evidence="9">LJ419</strain>
    </source>
</reference>
<dbReference type="CDD" id="cd19484">
    <property type="entry name" value="KaiC_C"/>
    <property type="match status" value="1"/>
</dbReference>
<keyword evidence="10" id="KW-1185">Reference proteome</keyword>
<feature type="coiled-coil region" evidence="7">
    <location>
        <begin position="512"/>
        <end position="546"/>
    </location>
</feature>
<proteinExistence type="predicted"/>
<dbReference type="Gene3D" id="3.40.50.300">
    <property type="entry name" value="P-loop containing nucleotide triphosphate hydrolases"/>
    <property type="match status" value="2"/>
</dbReference>
<dbReference type="Proteomes" id="UP001139000">
    <property type="component" value="Unassembled WGS sequence"/>
</dbReference>
<gene>
    <name evidence="9" type="primary">kaiC</name>
    <name evidence="9" type="ORF">LXM26_01660</name>
</gene>
<keyword evidence="3 9" id="KW-0808">Transferase</keyword>
<dbReference type="InterPro" id="IPR030665">
    <property type="entry name" value="KaiC"/>
</dbReference>
<dbReference type="GO" id="GO:0004674">
    <property type="term" value="F:protein serine/threonine kinase activity"/>
    <property type="evidence" value="ECO:0007669"/>
    <property type="project" value="UniProtKB-EC"/>
</dbReference>
<evidence type="ECO:0000256" key="7">
    <source>
        <dbReference type="SAM" id="Coils"/>
    </source>
</evidence>
<dbReference type="PROSITE" id="PS51146">
    <property type="entry name" value="KAIC"/>
    <property type="match status" value="2"/>
</dbReference>
<dbReference type="InterPro" id="IPR027417">
    <property type="entry name" value="P-loop_NTPase"/>
</dbReference>
<dbReference type="InterPro" id="IPR047221">
    <property type="entry name" value="KaiC_N"/>
</dbReference>
<dbReference type="RefSeq" id="WP_234652787.1">
    <property type="nucleotide sequence ID" value="NZ_CP094997.1"/>
</dbReference>
<keyword evidence="2" id="KW-0597">Phosphoprotein</keyword>
<dbReference type="InterPro" id="IPR003593">
    <property type="entry name" value="AAA+_ATPase"/>
</dbReference>
<dbReference type="Pfam" id="PF06745">
    <property type="entry name" value="ATPase"/>
    <property type="match status" value="2"/>
</dbReference>
<dbReference type="EC" id="2.7.11.1" evidence="1"/>
<dbReference type="PIRSF" id="PIRSF039117">
    <property type="entry name" value="KaiC"/>
    <property type="match status" value="1"/>
</dbReference>
<accession>A0A9X1PHK8</accession>
<evidence type="ECO:0000256" key="2">
    <source>
        <dbReference type="ARBA" id="ARBA00022553"/>
    </source>
</evidence>
<dbReference type="AlphaFoldDB" id="A0A9X1PHK8"/>
<name>A0A9X1PHK8_9BACT</name>
<protein>
    <recommendedName>
        <fullName evidence="1">non-specific serine/threonine protein kinase</fullName>
        <ecNumber evidence="1">2.7.11.1</ecNumber>
    </recommendedName>
</protein>
<feature type="domain" description="KaiC" evidence="8">
    <location>
        <begin position="256"/>
        <end position="488"/>
    </location>
</feature>
<dbReference type="CDD" id="cd19485">
    <property type="entry name" value="KaiC-N"/>
    <property type="match status" value="1"/>
</dbReference>